<keyword evidence="7" id="KW-0325">Glycoprotein</keyword>
<evidence type="ECO:0000256" key="5">
    <source>
        <dbReference type="ARBA" id="ARBA00022989"/>
    </source>
</evidence>
<feature type="domain" description="Ig-like" evidence="9">
    <location>
        <begin position="362"/>
        <end position="432"/>
    </location>
</feature>
<evidence type="ECO:0000313" key="11">
    <source>
        <dbReference type="RefSeq" id="XP_036369572.1"/>
    </source>
</evidence>
<dbReference type="Proteomes" id="UP000515154">
    <property type="component" value="Linkage group LG26"/>
</dbReference>
<dbReference type="PROSITE" id="PS50835">
    <property type="entry name" value="IG_LIKE"/>
    <property type="match status" value="2"/>
</dbReference>
<organism evidence="10 11">
    <name type="scientific">Octopus sinensis</name>
    <name type="common">East Asian common octopus</name>
    <dbReference type="NCBI Taxonomy" id="2607531"/>
    <lineage>
        <taxon>Eukaryota</taxon>
        <taxon>Metazoa</taxon>
        <taxon>Spiralia</taxon>
        <taxon>Lophotrochozoa</taxon>
        <taxon>Mollusca</taxon>
        <taxon>Cephalopoda</taxon>
        <taxon>Coleoidea</taxon>
        <taxon>Octopodiformes</taxon>
        <taxon>Octopoda</taxon>
        <taxon>Incirrata</taxon>
        <taxon>Octopodidae</taxon>
        <taxon>Octopus</taxon>
    </lineage>
</organism>
<evidence type="ECO:0000256" key="6">
    <source>
        <dbReference type="ARBA" id="ARBA00023136"/>
    </source>
</evidence>
<protein>
    <submittedName>
        <fullName evidence="11">Ig-like V-type domain-containing protein FAM187A</fullName>
    </submittedName>
</protein>
<evidence type="ECO:0000256" key="8">
    <source>
        <dbReference type="SAM" id="Phobius"/>
    </source>
</evidence>
<proteinExistence type="inferred from homology"/>
<dbReference type="PANTHER" id="PTHR32178">
    <property type="entry name" value="FAM187"/>
    <property type="match status" value="1"/>
</dbReference>
<dbReference type="SUPFAM" id="SSF48726">
    <property type="entry name" value="Immunoglobulin"/>
    <property type="match status" value="2"/>
</dbReference>
<keyword evidence="4" id="KW-0732">Signal</keyword>
<feature type="transmembrane region" description="Helical" evidence="8">
    <location>
        <begin position="7"/>
        <end position="26"/>
    </location>
</feature>
<feature type="transmembrane region" description="Helical" evidence="8">
    <location>
        <begin position="457"/>
        <end position="478"/>
    </location>
</feature>
<dbReference type="Gene3D" id="2.60.40.10">
    <property type="entry name" value="Immunoglobulins"/>
    <property type="match status" value="2"/>
</dbReference>
<dbReference type="SMART" id="SM00409">
    <property type="entry name" value="IG"/>
    <property type="match status" value="2"/>
</dbReference>
<comment type="similarity">
    <text evidence="2">Belongs to the FAM187 family.</text>
</comment>
<dbReference type="InterPro" id="IPR013783">
    <property type="entry name" value="Ig-like_fold"/>
</dbReference>
<dbReference type="InterPro" id="IPR003599">
    <property type="entry name" value="Ig_sub"/>
</dbReference>
<dbReference type="InterPro" id="IPR007110">
    <property type="entry name" value="Ig-like_dom"/>
</dbReference>
<evidence type="ECO:0000256" key="4">
    <source>
        <dbReference type="ARBA" id="ARBA00022729"/>
    </source>
</evidence>
<dbReference type="KEGG" id="osn:118768015"/>
<dbReference type="InterPro" id="IPR036179">
    <property type="entry name" value="Ig-like_dom_sf"/>
</dbReference>
<dbReference type="InterPro" id="IPR039311">
    <property type="entry name" value="FAM187A/B"/>
</dbReference>
<evidence type="ECO:0000313" key="10">
    <source>
        <dbReference type="Proteomes" id="UP000515154"/>
    </source>
</evidence>
<comment type="subcellular location">
    <subcellularLocation>
        <location evidence="1">Membrane</location>
        <topology evidence="1">Single-pass type I membrane protein</topology>
    </subcellularLocation>
</comment>
<evidence type="ECO:0000259" key="9">
    <source>
        <dbReference type="PROSITE" id="PS50835"/>
    </source>
</evidence>
<dbReference type="GO" id="GO:0016020">
    <property type="term" value="C:membrane"/>
    <property type="evidence" value="ECO:0007669"/>
    <property type="project" value="UniProtKB-SubCell"/>
</dbReference>
<evidence type="ECO:0000256" key="1">
    <source>
        <dbReference type="ARBA" id="ARBA00004479"/>
    </source>
</evidence>
<keyword evidence="6 8" id="KW-0472">Membrane</keyword>
<gene>
    <name evidence="11" type="primary">LOC118768015</name>
</gene>
<name>A0A7E6FRT9_9MOLL</name>
<evidence type="ECO:0000256" key="3">
    <source>
        <dbReference type="ARBA" id="ARBA00022692"/>
    </source>
</evidence>
<accession>A0A7E6FRT9</accession>
<dbReference type="PANTHER" id="PTHR32178:SF6">
    <property type="entry name" value="IG-LIKE DOMAIN-CONTAINING PROTEIN"/>
    <property type="match status" value="1"/>
</dbReference>
<dbReference type="AlphaFoldDB" id="A0A7E6FRT9"/>
<feature type="domain" description="Ig-like" evidence="9">
    <location>
        <begin position="97"/>
        <end position="214"/>
    </location>
</feature>
<dbReference type="RefSeq" id="XP_036369572.1">
    <property type="nucleotide sequence ID" value="XM_036513679.1"/>
</dbReference>
<evidence type="ECO:0000256" key="2">
    <source>
        <dbReference type="ARBA" id="ARBA00008727"/>
    </source>
</evidence>
<evidence type="ECO:0000256" key="7">
    <source>
        <dbReference type="ARBA" id="ARBA00023180"/>
    </source>
</evidence>
<keyword evidence="3 8" id="KW-0812">Transmembrane</keyword>
<sequence length="487" mass="55988">MFARKKFYFSSIFGQLCFVIFLAQIIKTECVGHARSGVSNVSGNGEKDLETWLGVPEMKLPGVHEKTAQESAMFVRRSLNNVDDVYKLNNQRHNKLPYTLTMDLLTQYYDCIKRTHTRGRSVYQTYITKPGQRVLLKCHQCFKPGTTTEMKTRVTWQHLQEKGTVLSHIQSNGNYKITPKRDLIIKAINSDLDGYYYCIKRNQYEAIHHLTTVTSVQFHAVIENTTKSLLTMKHLTSNNLKIFSTWSNWSKCSECGKEGFRRKIGLCSIKKLNKSAPVRPVDIYIFYYFNGSLSCQSTALPEQIRELPAIKSRPNEVFYNKCKVACPKKAASTIIKDQSGKVVEVVNAGYLSLHQKRKLARPVIRDVIYTTKGSDVIIRCRTDEDIIRWQNRSAPLKHFLESRKTRGRVFIDVTNSLHIRNTQFTDTSIYSCWKETLLLQTTKLVVTEPMPDSADPYIIYSLCGITIFGLLMTTCCMYSGRHRKMAR</sequence>
<reference evidence="11" key="1">
    <citation type="submission" date="2025-08" db="UniProtKB">
        <authorList>
            <consortium name="RefSeq"/>
        </authorList>
    </citation>
    <scope>IDENTIFICATION</scope>
</reference>
<keyword evidence="10" id="KW-1185">Reference proteome</keyword>
<keyword evidence="5 8" id="KW-1133">Transmembrane helix</keyword>